<name>A0ABQ7PRK0_PLUXY</name>
<dbReference type="Proteomes" id="UP000823941">
    <property type="component" value="Chromosome 30"/>
</dbReference>
<evidence type="ECO:0008006" key="5">
    <source>
        <dbReference type="Google" id="ProtNLM"/>
    </source>
</evidence>
<accession>A0ABQ7PRK0</accession>
<evidence type="ECO:0000313" key="3">
    <source>
        <dbReference type="EMBL" id="KAG7295428.1"/>
    </source>
</evidence>
<feature type="region of interest" description="Disordered" evidence="2">
    <location>
        <begin position="194"/>
        <end position="260"/>
    </location>
</feature>
<feature type="compositionally biased region" description="Polar residues" evidence="2">
    <location>
        <begin position="251"/>
        <end position="260"/>
    </location>
</feature>
<proteinExistence type="predicted"/>
<evidence type="ECO:0000313" key="4">
    <source>
        <dbReference type="Proteomes" id="UP000823941"/>
    </source>
</evidence>
<protein>
    <recommendedName>
        <fullName evidence="5">Endonuclease-reverse transcriptase</fullName>
    </recommendedName>
</protein>
<comment type="caution">
    <text evidence="3">The sequence shown here is derived from an EMBL/GenBank/DDBJ whole genome shotgun (WGS) entry which is preliminary data.</text>
</comment>
<keyword evidence="4" id="KW-1185">Reference proteome</keyword>
<evidence type="ECO:0000256" key="2">
    <source>
        <dbReference type="SAM" id="MobiDB-lite"/>
    </source>
</evidence>
<feature type="compositionally biased region" description="Basic and acidic residues" evidence="2">
    <location>
        <begin position="212"/>
        <end position="234"/>
    </location>
</feature>
<sequence>MEEIMKMLSKIQEDLKIQKQEIKNMEENIKQSISQKLDKKFTAVEEKTYFLEKKIVEQESTIEQMDRQMRRKNLIFFGLKETERSYEELQNMVLEVINSTMKINCNVSEIEAVRRLGKRSDKIRPVILTLTTLGKKIELLKNKKQLDNSQIYIKQDFTKKVLQERQELKNELNRQIELGNRAAIRHGKIITLPNKERDAQTLNETQNRKKRNLPESPEKVESSDTETERKKEQNKNNNQPKKKNKVDIKTFLTTNQPTEH</sequence>
<evidence type="ECO:0000256" key="1">
    <source>
        <dbReference type="SAM" id="Coils"/>
    </source>
</evidence>
<organism evidence="3 4">
    <name type="scientific">Plutella xylostella</name>
    <name type="common">Diamondback moth</name>
    <name type="synonym">Plutella maculipennis</name>
    <dbReference type="NCBI Taxonomy" id="51655"/>
    <lineage>
        <taxon>Eukaryota</taxon>
        <taxon>Metazoa</taxon>
        <taxon>Ecdysozoa</taxon>
        <taxon>Arthropoda</taxon>
        <taxon>Hexapoda</taxon>
        <taxon>Insecta</taxon>
        <taxon>Pterygota</taxon>
        <taxon>Neoptera</taxon>
        <taxon>Endopterygota</taxon>
        <taxon>Lepidoptera</taxon>
        <taxon>Glossata</taxon>
        <taxon>Ditrysia</taxon>
        <taxon>Yponomeutoidea</taxon>
        <taxon>Plutellidae</taxon>
        <taxon>Plutella</taxon>
    </lineage>
</organism>
<dbReference type="EMBL" id="JAHIBW010000030">
    <property type="protein sequence ID" value="KAG7295428.1"/>
    <property type="molecule type" value="Genomic_DNA"/>
</dbReference>
<feature type="coiled-coil region" evidence="1">
    <location>
        <begin position="1"/>
        <end position="35"/>
    </location>
</feature>
<keyword evidence="1" id="KW-0175">Coiled coil</keyword>
<reference evidence="3 4" key="1">
    <citation type="submission" date="2021-06" db="EMBL/GenBank/DDBJ databases">
        <title>A haploid diamondback moth (Plutella xylostella L.) genome assembly resolves 31 chromosomes and identifies a diamide resistance mutation.</title>
        <authorList>
            <person name="Ward C.M."/>
            <person name="Perry K.D."/>
            <person name="Baker G."/>
            <person name="Powis K."/>
            <person name="Heckel D.G."/>
            <person name="Baxter S.W."/>
        </authorList>
    </citation>
    <scope>NUCLEOTIDE SEQUENCE [LARGE SCALE GENOMIC DNA]</scope>
    <source>
        <strain evidence="3 4">LV</strain>
        <tissue evidence="3">Single pupa</tissue>
    </source>
</reference>
<gene>
    <name evidence="3" type="ORF">JYU34_021602</name>
</gene>